<dbReference type="EMBL" id="KK107353">
    <property type="protein sequence ID" value="EZA52079.1"/>
    <property type="molecule type" value="Genomic_DNA"/>
</dbReference>
<dbReference type="GO" id="GO:0032543">
    <property type="term" value="P:mitochondrial translation"/>
    <property type="evidence" value="ECO:0007669"/>
    <property type="project" value="TreeGrafter"/>
</dbReference>
<dbReference type="AlphaFoldDB" id="A0A026WAM4"/>
<name>A0A026WAM4_OOCBI</name>
<gene>
    <name evidence="2" type="ORF">DMN91_011512</name>
    <name evidence="1" type="ORF">X777_09087</name>
</gene>
<dbReference type="GO" id="GO:0005761">
    <property type="term" value="C:mitochondrial ribosome"/>
    <property type="evidence" value="ECO:0007669"/>
    <property type="project" value="InterPro"/>
</dbReference>
<dbReference type="InterPro" id="IPR016576">
    <property type="entry name" value="Ribosomal_mL63"/>
</dbReference>
<evidence type="ECO:0000313" key="2">
    <source>
        <dbReference type="EMBL" id="RLU15756.1"/>
    </source>
</evidence>
<dbReference type="GO" id="GO:0003735">
    <property type="term" value="F:structural constituent of ribosome"/>
    <property type="evidence" value="ECO:0007669"/>
    <property type="project" value="TreeGrafter"/>
</dbReference>
<evidence type="ECO:0008006" key="4">
    <source>
        <dbReference type="Google" id="ProtNLM"/>
    </source>
</evidence>
<dbReference type="PANTHER" id="PTHR14520">
    <property type="entry name" value="MITOCHONDRIAL RIBOSOMAL PROTEIN 63"/>
    <property type="match status" value="1"/>
</dbReference>
<organism evidence="1 3">
    <name type="scientific">Ooceraea biroi</name>
    <name type="common">Clonal raider ant</name>
    <name type="synonym">Cerapachys biroi</name>
    <dbReference type="NCBI Taxonomy" id="2015173"/>
    <lineage>
        <taxon>Eukaryota</taxon>
        <taxon>Metazoa</taxon>
        <taxon>Ecdysozoa</taxon>
        <taxon>Arthropoda</taxon>
        <taxon>Hexapoda</taxon>
        <taxon>Insecta</taxon>
        <taxon>Pterygota</taxon>
        <taxon>Neoptera</taxon>
        <taxon>Endopterygota</taxon>
        <taxon>Hymenoptera</taxon>
        <taxon>Apocrita</taxon>
        <taxon>Aculeata</taxon>
        <taxon>Formicoidea</taxon>
        <taxon>Formicidae</taxon>
        <taxon>Dorylinae</taxon>
        <taxon>Ooceraea</taxon>
    </lineage>
</organism>
<dbReference type="OMA" id="EHIMFLL"/>
<dbReference type="Pfam" id="PF14978">
    <property type="entry name" value="MRP-63"/>
    <property type="match status" value="1"/>
</dbReference>
<reference evidence="2" key="2">
    <citation type="journal article" date="2018" name="Genome Res.">
        <title>The genomic architecture and molecular evolution of ant odorant receptors.</title>
        <authorList>
            <person name="McKenzie S.K."/>
            <person name="Kronauer D.J.C."/>
        </authorList>
    </citation>
    <scope>NUCLEOTIDE SEQUENCE [LARGE SCALE GENOMIC DNA]</scope>
    <source>
        <strain evidence="2">Clonal line C1</strain>
    </source>
</reference>
<reference evidence="1 3" key="1">
    <citation type="journal article" date="2014" name="Curr. Biol.">
        <title>The genome of the clonal raider ant Cerapachys biroi.</title>
        <authorList>
            <person name="Oxley P.R."/>
            <person name="Ji L."/>
            <person name="Fetter-Pruneda I."/>
            <person name="McKenzie S.K."/>
            <person name="Li C."/>
            <person name="Hu H."/>
            <person name="Zhang G."/>
            <person name="Kronauer D.J."/>
        </authorList>
    </citation>
    <scope>NUCLEOTIDE SEQUENCE [LARGE SCALE GENOMIC DNA]</scope>
</reference>
<dbReference type="OrthoDB" id="6019958at2759"/>
<dbReference type="EMBL" id="QOIP01000012">
    <property type="protein sequence ID" value="RLU15756.1"/>
    <property type="molecule type" value="Genomic_DNA"/>
</dbReference>
<keyword evidence="3" id="KW-1185">Reference proteome</keyword>
<sequence length="105" mass="13033">MRLGQILYRYRCTIPYRYRGKYRIVKKPSMEHLNRMRDDLDREERNMLLLRHPYLTIEQEHGSTKPLRDTVEIIEMLKEKQREKFRKQITFADRLAHLRVTEAWD</sequence>
<reference evidence="2" key="3">
    <citation type="submission" date="2018-07" db="EMBL/GenBank/DDBJ databases">
        <authorList>
            <person name="Mckenzie S.K."/>
            <person name="Kronauer D.J.C."/>
        </authorList>
    </citation>
    <scope>NUCLEOTIDE SEQUENCE</scope>
    <source>
        <strain evidence="2">Clonal line C1</strain>
    </source>
</reference>
<dbReference type="Proteomes" id="UP000053097">
    <property type="component" value="Unassembled WGS sequence"/>
</dbReference>
<dbReference type="Proteomes" id="UP000279307">
    <property type="component" value="Chromosome 12"/>
</dbReference>
<evidence type="ECO:0000313" key="1">
    <source>
        <dbReference type="EMBL" id="EZA52079.1"/>
    </source>
</evidence>
<accession>A0A026WAM4</accession>
<protein>
    <recommendedName>
        <fullName evidence="4">Ribosomal protein 63, mitochondrial</fullName>
    </recommendedName>
</protein>
<dbReference type="PANTHER" id="PTHR14520:SF4">
    <property type="entry name" value="LARGE RIBOSOMAL SUBUNIT PROTEIN ML63"/>
    <property type="match status" value="1"/>
</dbReference>
<proteinExistence type="predicted"/>
<evidence type="ECO:0000313" key="3">
    <source>
        <dbReference type="Proteomes" id="UP000053097"/>
    </source>
</evidence>